<dbReference type="PANTHER" id="PTHR21686">
    <property type="entry name" value="DEOXYNUCLEOTIDYLTRANSFERASE TERMINAL-INTERACTING PROTEIN 2"/>
    <property type="match status" value="1"/>
</dbReference>
<gene>
    <name evidence="6" type="ORF">D0Z07_5168</name>
</gene>
<proteinExistence type="predicted"/>
<protein>
    <submittedName>
        <fullName evidence="6">rRNA-processing fcf2</fullName>
    </submittedName>
</protein>
<keyword evidence="2" id="KW-0539">Nucleus</keyword>
<organism evidence="6 7">
    <name type="scientific">Hyphodiscus hymeniophilus</name>
    <dbReference type="NCBI Taxonomy" id="353542"/>
    <lineage>
        <taxon>Eukaryota</taxon>
        <taxon>Fungi</taxon>
        <taxon>Dikarya</taxon>
        <taxon>Ascomycota</taxon>
        <taxon>Pezizomycotina</taxon>
        <taxon>Leotiomycetes</taxon>
        <taxon>Helotiales</taxon>
        <taxon>Hyphodiscaceae</taxon>
        <taxon>Hyphodiscus</taxon>
    </lineage>
</organism>
<dbReference type="Pfam" id="PF08698">
    <property type="entry name" value="Fcf2"/>
    <property type="match status" value="1"/>
</dbReference>
<comment type="caution">
    <text evidence="6">The sequence shown here is derived from an EMBL/GenBank/DDBJ whole genome shotgun (WGS) entry which is preliminary data.</text>
</comment>
<feature type="compositionally biased region" description="Basic residues" evidence="4">
    <location>
        <begin position="217"/>
        <end position="228"/>
    </location>
</feature>
<dbReference type="EMBL" id="VNKQ01000010">
    <property type="protein sequence ID" value="KAG0648564.1"/>
    <property type="molecule type" value="Genomic_DNA"/>
</dbReference>
<accession>A0A9P6VIU1</accession>
<feature type="domain" description="Fcf2 pre-rRNA processing C-terminal" evidence="5">
    <location>
        <begin position="113"/>
        <end position="207"/>
    </location>
</feature>
<dbReference type="InterPro" id="IPR014810">
    <property type="entry name" value="Fcf2_C"/>
</dbReference>
<keyword evidence="7" id="KW-1185">Reference proteome</keyword>
<feature type="coiled-coil region" evidence="3">
    <location>
        <begin position="26"/>
        <end position="53"/>
    </location>
</feature>
<evidence type="ECO:0000256" key="2">
    <source>
        <dbReference type="ARBA" id="ARBA00023242"/>
    </source>
</evidence>
<dbReference type="AlphaFoldDB" id="A0A9P6VIU1"/>
<feature type="non-terminal residue" evidence="6">
    <location>
        <position position="1"/>
    </location>
</feature>
<dbReference type="Proteomes" id="UP000785200">
    <property type="component" value="Unassembled WGS sequence"/>
</dbReference>
<evidence type="ECO:0000259" key="5">
    <source>
        <dbReference type="Pfam" id="PF08698"/>
    </source>
</evidence>
<comment type="subcellular location">
    <subcellularLocation>
        <location evidence="1">Nucleus</location>
        <location evidence="1">Nucleolus</location>
    </subcellularLocation>
</comment>
<evidence type="ECO:0000313" key="7">
    <source>
        <dbReference type="Proteomes" id="UP000785200"/>
    </source>
</evidence>
<evidence type="ECO:0000313" key="6">
    <source>
        <dbReference type="EMBL" id="KAG0648564.1"/>
    </source>
</evidence>
<reference evidence="6" key="1">
    <citation type="submission" date="2019-07" db="EMBL/GenBank/DDBJ databases">
        <title>Hyphodiscus hymeniophilus genome sequencing and assembly.</title>
        <authorList>
            <person name="Kramer G."/>
            <person name="Nodwell J."/>
        </authorList>
    </citation>
    <scope>NUCLEOTIDE SEQUENCE</scope>
    <source>
        <strain evidence="6">ATCC 34498</strain>
    </source>
</reference>
<dbReference type="GO" id="GO:0005730">
    <property type="term" value="C:nucleolus"/>
    <property type="evidence" value="ECO:0007669"/>
    <property type="project" value="UniProtKB-SubCell"/>
</dbReference>
<dbReference type="GO" id="GO:0003723">
    <property type="term" value="F:RNA binding"/>
    <property type="evidence" value="ECO:0007669"/>
    <property type="project" value="TreeGrafter"/>
</dbReference>
<dbReference type="GO" id="GO:0006396">
    <property type="term" value="P:RNA processing"/>
    <property type="evidence" value="ECO:0007669"/>
    <property type="project" value="TreeGrafter"/>
</dbReference>
<keyword evidence="3" id="KW-0175">Coiled coil</keyword>
<evidence type="ECO:0000256" key="3">
    <source>
        <dbReference type="SAM" id="Coils"/>
    </source>
</evidence>
<dbReference type="OrthoDB" id="427886at2759"/>
<evidence type="ECO:0000256" key="1">
    <source>
        <dbReference type="ARBA" id="ARBA00004604"/>
    </source>
</evidence>
<dbReference type="InterPro" id="IPR039883">
    <property type="entry name" value="Fcf2/DNTTIP2"/>
</dbReference>
<sequence>CREGIQAPTQSSTDARRTMADLDLSDDQLHQLLKDAEQRLRKAKSNVLSLSSHKSIPKVNSGTPITPYIKSTAQGAQVERSHLVDDQQRKLSNGIRIVEDPVALKNKAAKANKTTAGSNWYDLPKTVITPEFKRDLQLLKMRDVLDPKRFYKKDNAAAKIPEFSQVGTIIEGPTEYFSGRLSNKERKQTFVEEVLAREKSEGRFKAKYNDIQAAKTSGKKAHFKKMKEMRRGGGAKNR</sequence>
<feature type="region of interest" description="Disordered" evidence="4">
    <location>
        <begin position="217"/>
        <end position="238"/>
    </location>
</feature>
<dbReference type="PANTHER" id="PTHR21686:SF12">
    <property type="entry name" value="DEOXYNUCLEOTIDYLTRANSFERASE TERMINAL-INTERACTING PROTEIN 2"/>
    <property type="match status" value="1"/>
</dbReference>
<evidence type="ECO:0000256" key="4">
    <source>
        <dbReference type="SAM" id="MobiDB-lite"/>
    </source>
</evidence>
<name>A0A9P6VIU1_9HELO</name>